<dbReference type="AlphaFoldDB" id="A0AAX4P3B5"/>
<feature type="chain" id="PRO_5043522777" evidence="2">
    <location>
        <begin position="39"/>
        <end position="467"/>
    </location>
</feature>
<dbReference type="SUPFAM" id="SSF56300">
    <property type="entry name" value="Metallo-dependent phosphatases"/>
    <property type="match status" value="1"/>
</dbReference>
<organism evidence="4 5">
    <name type="scientific">Chloropicon roscoffensis</name>
    <dbReference type="NCBI Taxonomy" id="1461544"/>
    <lineage>
        <taxon>Eukaryota</taxon>
        <taxon>Viridiplantae</taxon>
        <taxon>Chlorophyta</taxon>
        <taxon>Chloropicophyceae</taxon>
        <taxon>Chloropicales</taxon>
        <taxon>Chloropicaceae</taxon>
        <taxon>Chloropicon</taxon>
    </lineage>
</organism>
<dbReference type="PANTHER" id="PTHR33987:SF1">
    <property type="entry name" value="CALCINEURIN-LIKE METALLO-PHOSPHOESTERASE SUPERFAMILY PROTEIN"/>
    <property type="match status" value="1"/>
</dbReference>
<keyword evidence="1" id="KW-0472">Membrane</keyword>
<keyword evidence="2" id="KW-0732">Signal</keyword>
<dbReference type="InterPro" id="IPR038607">
    <property type="entry name" value="PhoD-like_sf"/>
</dbReference>
<feature type="domain" description="PhoD-like phosphatase metallophosphatase" evidence="3">
    <location>
        <begin position="180"/>
        <end position="303"/>
    </location>
</feature>
<feature type="signal peptide" evidence="2">
    <location>
        <begin position="1"/>
        <end position="38"/>
    </location>
</feature>
<feature type="transmembrane region" description="Helical" evidence="1">
    <location>
        <begin position="425"/>
        <end position="447"/>
    </location>
</feature>
<keyword evidence="5" id="KW-1185">Reference proteome</keyword>
<dbReference type="Proteomes" id="UP001472866">
    <property type="component" value="Chromosome 03"/>
</dbReference>
<dbReference type="InterPro" id="IPR018946">
    <property type="entry name" value="PhoD-like_MPP"/>
</dbReference>
<accession>A0AAX4P3B5</accession>
<name>A0AAX4P3B5_9CHLO</name>
<sequence length="467" mass="52329">MRMRTRTSPDRGTVGRASIPAALLILAVALWSWAPAHGERVPRGGTARRYDPAREPLRRLSFGSCNDQRKDQSIWGPIVEGKPDVWLWLGDNIYADRKVKSYPKEFRGATVAQMRAMYDQLSAVPGYRALLGGVGKVVATWDDHDYGLDDSGKELPYKRESQGLLLDFLGVPEDSELRRREGVYNSHTFGPEGKRVKLIVLDTRYHRDPIFSDGDMLGEEQWRWLGEELTSGDAQVTLIASSIQVLPNHHVTLCPICYIEDSPFRVETWAHFPREKRRLADLIRDRRAEGVILLSGDVHLGEVLRSPAGCLAPYPINEITSSGMTHSASASFPGIALEVLKRFSPNPFSLGMHLDVNYGTVDFDWDGPSPVVTLSVRDREGRAALQRRVSIADLKFPEEGAQVDPQGDCTEEAQLPWWHRCRFCIILFSGFVLAALVASWALAWVLAGLKRVAFASRGTERARKKRN</sequence>
<dbReference type="Pfam" id="PF09423">
    <property type="entry name" value="PhoD"/>
    <property type="match status" value="1"/>
</dbReference>
<reference evidence="4 5" key="1">
    <citation type="submission" date="2024-03" db="EMBL/GenBank/DDBJ databases">
        <title>Complete genome sequence of the green alga Chloropicon roscoffensis RCC1871.</title>
        <authorList>
            <person name="Lemieux C."/>
            <person name="Pombert J.-F."/>
            <person name="Otis C."/>
            <person name="Turmel M."/>
        </authorList>
    </citation>
    <scope>NUCLEOTIDE SEQUENCE [LARGE SCALE GENOMIC DNA]</scope>
    <source>
        <strain evidence="4 5">RCC1871</strain>
    </source>
</reference>
<evidence type="ECO:0000256" key="2">
    <source>
        <dbReference type="SAM" id="SignalP"/>
    </source>
</evidence>
<keyword evidence="1" id="KW-0812">Transmembrane</keyword>
<dbReference type="PANTHER" id="PTHR33987">
    <property type="entry name" value="CALCINEURIN-LIKE METALLO-PHOSPHOESTERASE SUPERFAMILY PROTEIN"/>
    <property type="match status" value="1"/>
</dbReference>
<dbReference type="InterPro" id="IPR029052">
    <property type="entry name" value="Metallo-depent_PP-like"/>
</dbReference>
<gene>
    <name evidence="4" type="ORF">HKI87_03g23210</name>
</gene>
<evidence type="ECO:0000259" key="3">
    <source>
        <dbReference type="Pfam" id="PF09423"/>
    </source>
</evidence>
<dbReference type="EMBL" id="CP151503">
    <property type="protein sequence ID" value="WZN60787.1"/>
    <property type="molecule type" value="Genomic_DNA"/>
</dbReference>
<keyword evidence="1" id="KW-1133">Transmembrane helix</keyword>
<protein>
    <submittedName>
        <fullName evidence="4">PhoD-like phosphatase</fullName>
    </submittedName>
</protein>
<dbReference type="Gene3D" id="3.60.21.70">
    <property type="entry name" value="PhoD-like phosphatase"/>
    <property type="match status" value="1"/>
</dbReference>
<proteinExistence type="predicted"/>
<evidence type="ECO:0000313" key="4">
    <source>
        <dbReference type="EMBL" id="WZN60787.1"/>
    </source>
</evidence>
<evidence type="ECO:0000313" key="5">
    <source>
        <dbReference type="Proteomes" id="UP001472866"/>
    </source>
</evidence>
<dbReference type="CDD" id="cd07389">
    <property type="entry name" value="MPP_PhoD"/>
    <property type="match status" value="1"/>
</dbReference>
<evidence type="ECO:0000256" key="1">
    <source>
        <dbReference type="SAM" id="Phobius"/>
    </source>
</evidence>